<reference evidence="1" key="2">
    <citation type="submission" date="2021-04" db="EMBL/GenBank/DDBJ databases">
        <authorList>
            <person name="Gilroy R."/>
        </authorList>
    </citation>
    <scope>NUCLEOTIDE SEQUENCE</scope>
    <source>
        <strain evidence="1">B5-657</strain>
    </source>
</reference>
<dbReference type="AlphaFoldDB" id="A0A9E2KDW6"/>
<name>A0A9E2KDW6_9FIRM</name>
<gene>
    <name evidence="1" type="ORF">H9872_08240</name>
</gene>
<protein>
    <submittedName>
        <fullName evidence="1">Uncharacterized protein</fullName>
    </submittedName>
</protein>
<sequence length="50" mass="5854">MLNFDDELQKFKPILNINGIEEEIATEDMRDIIDLIKVYVGENKLIDKES</sequence>
<accession>A0A9E2KDW6</accession>
<dbReference type="Proteomes" id="UP000824229">
    <property type="component" value="Unassembled WGS sequence"/>
</dbReference>
<evidence type="ECO:0000313" key="1">
    <source>
        <dbReference type="EMBL" id="MBU3804732.1"/>
    </source>
</evidence>
<comment type="caution">
    <text evidence="1">The sequence shown here is derived from an EMBL/GenBank/DDBJ whole genome shotgun (WGS) entry which is preliminary data.</text>
</comment>
<organism evidence="1 2">
    <name type="scientific">Candidatus Cellulosilyticum pullistercoris</name>
    <dbReference type="NCBI Taxonomy" id="2838521"/>
    <lineage>
        <taxon>Bacteria</taxon>
        <taxon>Bacillati</taxon>
        <taxon>Bacillota</taxon>
        <taxon>Clostridia</taxon>
        <taxon>Lachnospirales</taxon>
        <taxon>Cellulosilyticaceae</taxon>
        <taxon>Cellulosilyticum</taxon>
    </lineage>
</organism>
<evidence type="ECO:0000313" key="2">
    <source>
        <dbReference type="Proteomes" id="UP000824229"/>
    </source>
</evidence>
<dbReference type="EMBL" id="JAHLFQ010000194">
    <property type="protein sequence ID" value="MBU3804732.1"/>
    <property type="molecule type" value="Genomic_DNA"/>
</dbReference>
<reference evidence="1" key="1">
    <citation type="journal article" date="2021" name="PeerJ">
        <title>Extensive microbial diversity within the chicken gut microbiome revealed by metagenomics and culture.</title>
        <authorList>
            <person name="Gilroy R."/>
            <person name="Ravi A."/>
            <person name="Getino M."/>
            <person name="Pursley I."/>
            <person name="Horton D.L."/>
            <person name="Alikhan N.F."/>
            <person name="Baker D."/>
            <person name="Gharbi K."/>
            <person name="Hall N."/>
            <person name="Watson M."/>
            <person name="Adriaenssens E.M."/>
            <person name="Foster-Nyarko E."/>
            <person name="Jarju S."/>
            <person name="Secka A."/>
            <person name="Antonio M."/>
            <person name="Oren A."/>
            <person name="Chaudhuri R.R."/>
            <person name="La Ragione R."/>
            <person name="Hildebrand F."/>
            <person name="Pallen M.J."/>
        </authorList>
    </citation>
    <scope>NUCLEOTIDE SEQUENCE</scope>
    <source>
        <strain evidence="1">B5-657</strain>
    </source>
</reference>
<proteinExistence type="predicted"/>